<evidence type="ECO:0000313" key="3">
    <source>
        <dbReference type="Proteomes" id="UP000320496"/>
    </source>
</evidence>
<dbReference type="Gene3D" id="3.30.70.790">
    <property type="entry name" value="UreE, C-terminal domain"/>
    <property type="match status" value="1"/>
</dbReference>
<keyword evidence="3" id="KW-1185">Reference proteome</keyword>
<sequence length="72" mass="7822">MDADELVTVYTVNEPTKAELIKAALHGEGIACEVSGENQAGMAGVLRVDVLVKAKDAERARKFIDEHEPHHP</sequence>
<dbReference type="KEGG" id="mri:Mal4_53360"/>
<reference evidence="2 3" key="1">
    <citation type="submission" date="2019-02" db="EMBL/GenBank/DDBJ databases">
        <title>Deep-cultivation of Planctomycetes and their phenomic and genomic characterization uncovers novel biology.</title>
        <authorList>
            <person name="Wiegand S."/>
            <person name="Jogler M."/>
            <person name="Boedeker C."/>
            <person name="Pinto D."/>
            <person name="Vollmers J."/>
            <person name="Rivas-Marin E."/>
            <person name="Kohn T."/>
            <person name="Peeters S.H."/>
            <person name="Heuer A."/>
            <person name="Rast P."/>
            <person name="Oberbeckmann S."/>
            <person name="Bunk B."/>
            <person name="Jeske O."/>
            <person name="Meyerdierks A."/>
            <person name="Storesund J.E."/>
            <person name="Kallscheuer N."/>
            <person name="Luecker S."/>
            <person name="Lage O.M."/>
            <person name="Pohl T."/>
            <person name="Merkel B.J."/>
            <person name="Hornburger P."/>
            <person name="Mueller R.-W."/>
            <person name="Bruemmer F."/>
            <person name="Labrenz M."/>
            <person name="Spormann A.M."/>
            <person name="Op den Camp H."/>
            <person name="Overmann J."/>
            <person name="Amann R."/>
            <person name="Jetten M.S.M."/>
            <person name="Mascher T."/>
            <person name="Medema M.H."/>
            <person name="Devos D.P."/>
            <person name="Kaster A.-K."/>
            <person name="Ovreas L."/>
            <person name="Rohde M."/>
            <person name="Galperin M.Y."/>
            <person name="Jogler C."/>
        </authorList>
    </citation>
    <scope>NUCLEOTIDE SEQUENCE [LARGE SCALE GENOMIC DNA]</scope>
    <source>
        <strain evidence="2 3">Mal4</strain>
    </source>
</reference>
<dbReference type="InterPro" id="IPR011322">
    <property type="entry name" value="N-reg_PII-like_a/b"/>
</dbReference>
<feature type="domain" description="DUF2007" evidence="1">
    <location>
        <begin position="7"/>
        <end position="66"/>
    </location>
</feature>
<protein>
    <recommendedName>
        <fullName evidence="1">DUF2007 domain-containing protein</fullName>
    </recommendedName>
</protein>
<evidence type="ECO:0000259" key="1">
    <source>
        <dbReference type="Pfam" id="PF09413"/>
    </source>
</evidence>
<dbReference type="Pfam" id="PF09413">
    <property type="entry name" value="DUF2007"/>
    <property type="match status" value="1"/>
</dbReference>
<dbReference type="EMBL" id="CP036275">
    <property type="protein sequence ID" value="QDU40973.1"/>
    <property type="molecule type" value="Genomic_DNA"/>
</dbReference>
<proteinExistence type="predicted"/>
<dbReference type="RefSeq" id="WP_197443854.1">
    <property type="nucleotide sequence ID" value="NZ_CP036275.1"/>
</dbReference>
<evidence type="ECO:0000313" key="2">
    <source>
        <dbReference type="EMBL" id="QDU40973.1"/>
    </source>
</evidence>
<dbReference type="InterPro" id="IPR018551">
    <property type="entry name" value="DUF2007"/>
</dbReference>
<organism evidence="2 3">
    <name type="scientific">Maioricimonas rarisocia</name>
    <dbReference type="NCBI Taxonomy" id="2528026"/>
    <lineage>
        <taxon>Bacteria</taxon>
        <taxon>Pseudomonadati</taxon>
        <taxon>Planctomycetota</taxon>
        <taxon>Planctomycetia</taxon>
        <taxon>Planctomycetales</taxon>
        <taxon>Planctomycetaceae</taxon>
        <taxon>Maioricimonas</taxon>
    </lineage>
</organism>
<dbReference type="SUPFAM" id="SSF54913">
    <property type="entry name" value="GlnB-like"/>
    <property type="match status" value="1"/>
</dbReference>
<dbReference type="Proteomes" id="UP000320496">
    <property type="component" value="Chromosome"/>
</dbReference>
<gene>
    <name evidence="2" type="ORF">Mal4_53360</name>
</gene>
<dbReference type="AlphaFoldDB" id="A0A517ZEP0"/>
<accession>A0A517ZEP0</accession>
<name>A0A517ZEP0_9PLAN</name>